<reference evidence="1" key="1">
    <citation type="submission" date="2022-05" db="EMBL/GenBank/DDBJ databases">
        <title>Jatrophihabitans sp. SB3-54 whole genome sequence.</title>
        <authorList>
            <person name="Suh M.K."/>
            <person name="Eom M.K."/>
            <person name="Kim J.S."/>
            <person name="Kim H.S."/>
            <person name="Do H.E."/>
            <person name="Shin Y.K."/>
            <person name="Lee J.-S."/>
        </authorList>
    </citation>
    <scope>NUCLEOTIDE SEQUENCE</scope>
    <source>
        <strain evidence="1">SB3-54</strain>
    </source>
</reference>
<protein>
    <submittedName>
        <fullName evidence="1">tRNA adenosine deaminase-associated protein</fullName>
    </submittedName>
</protein>
<evidence type="ECO:0000313" key="1">
    <source>
        <dbReference type="EMBL" id="WAX55166.1"/>
    </source>
</evidence>
<dbReference type="Proteomes" id="UP001164693">
    <property type="component" value="Chromosome"/>
</dbReference>
<organism evidence="1 2">
    <name type="scientific">Jatrophihabitans cynanchi</name>
    <dbReference type="NCBI Taxonomy" id="2944128"/>
    <lineage>
        <taxon>Bacteria</taxon>
        <taxon>Bacillati</taxon>
        <taxon>Actinomycetota</taxon>
        <taxon>Actinomycetes</taxon>
        <taxon>Jatrophihabitantales</taxon>
        <taxon>Jatrophihabitantaceae</taxon>
        <taxon>Jatrophihabitans</taxon>
    </lineage>
</organism>
<gene>
    <name evidence="1" type="ORF">M6B22_11405</name>
</gene>
<dbReference type="EMBL" id="CP097463">
    <property type="protein sequence ID" value="WAX55166.1"/>
    <property type="molecule type" value="Genomic_DNA"/>
</dbReference>
<accession>A0ABY7JRI2</accession>
<evidence type="ECO:0000313" key="2">
    <source>
        <dbReference type="Proteomes" id="UP001164693"/>
    </source>
</evidence>
<name>A0ABY7JRI2_9ACTN</name>
<dbReference type="RefSeq" id="WP_269441669.1">
    <property type="nucleotide sequence ID" value="NZ_CP097463.1"/>
</dbReference>
<dbReference type="InterPro" id="IPR023869">
    <property type="entry name" value="tRNA_Adeno_NH3ase_assoc_put"/>
</dbReference>
<keyword evidence="2" id="KW-1185">Reference proteome</keyword>
<proteinExistence type="predicted"/>
<dbReference type="NCBIfam" id="TIGR03941">
    <property type="entry name" value="tRNA_deam_assoc"/>
    <property type="match status" value="1"/>
</dbReference>
<sequence>MGQVAQRGFAVAAFRDGGVWRIEPLPPAVLDDLGVLLQALRSQSPEGGAFVVASVDDEFFLIARQDGPRIALLLSDITAAVAYPLAEQVLVRLGEEPLEDDELDEVWPIGDLDLFADLDLGEDEMEQILDDIDAYPDEMLEEILDRLGLADEYARAIESARAVR</sequence>